<protein>
    <submittedName>
        <fullName evidence="1">Type VI secretion system-associated protein</fullName>
    </submittedName>
</protein>
<dbReference type="PANTHER" id="PTHR35566">
    <property type="entry name" value="BLR3599 PROTEIN"/>
    <property type="match status" value="1"/>
</dbReference>
<proteinExistence type="predicted"/>
<evidence type="ECO:0000313" key="1">
    <source>
        <dbReference type="EMBL" id="OBU07047.1"/>
    </source>
</evidence>
<dbReference type="EMBL" id="LZEX01000013">
    <property type="protein sequence ID" value="OBU07047.1"/>
    <property type="molecule type" value="Genomic_DNA"/>
</dbReference>
<dbReference type="InterPro" id="IPR010263">
    <property type="entry name" value="T6SS_TssK"/>
</dbReference>
<sequence>MSMKNRVIWREGLFIKPQHFQQQQRHQDYVTESLLSAFAGHYAGLTSLVINDDILRLGRVGISEATGVMPDGTLFSMPSQDELPPPIDISGLNDTGNNIIYLALPLHSATVNEIATSDNNQLTARYKECRQDVRDLHTENGDVSMLNIAKLSPVLKQGATELNAYVCVPVCRISEQTADGGLILDESFIPSCLNIRLSPLLTGFLDELSGTLAERARQLAGRIGSPGQQGIADVAEFMMLQLLNRASPRFSHFAAQNVLHPEPLFSELLSLCGELHTFTDQSRLSGQLPKYNHQSLSECYPPLMRALRQALSVVLTPRAIAIHLQEQEHGIRVATIQDQQLLQQAEFIVAVRAQIPQEQLRRQFTQQTKITSVNRIRDLVSVQLPGVPLISLSAAPRQLPYHAGYTYFCLDRQGSAWQEIQQNGSIAFHVSGNFPELDIQFWAIRNGGDA</sequence>
<evidence type="ECO:0000313" key="2">
    <source>
        <dbReference type="Proteomes" id="UP000092247"/>
    </source>
</evidence>
<comment type="caution">
    <text evidence="1">The sequence shown here is derived from an EMBL/GenBank/DDBJ whole genome shotgun (WGS) entry which is preliminary data.</text>
</comment>
<name>A0A1B8HDA7_9GAMM</name>
<dbReference type="Pfam" id="PF05936">
    <property type="entry name" value="T6SS_VasE"/>
    <property type="match status" value="1"/>
</dbReference>
<dbReference type="RefSeq" id="WP_067423587.1">
    <property type="nucleotide sequence ID" value="NZ_LZEX01000013.1"/>
</dbReference>
<reference evidence="1 2" key="1">
    <citation type="submission" date="2016-06" db="EMBL/GenBank/DDBJ databases">
        <authorList>
            <person name="Kjaerup R.B."/>
            <person name="Dalgaard T.S."/>
            <person name="Juul-Madsen H.R."/>
        </authorList>
    </citation>
    <scope>NUCLEOTIDE SEQUENCE [LARGE SCALE GENOMIC DNA]</scope>
    <source>
        <strain evidence="1 2">GCSL-Mp3</strain>
    </source>
</reference>
<accession>A0A1B8HDA7</accession>
<dbReference type="STRING" id="368603.AYY16_06705"/>
<dbReference type="PANTHER" id="PTHR35566:SF1">
    <property type="entry name" value="TYPE VI SECRETION SYSTEM BASEPLATE COMPONENT TSSK1"/>
    <property type="match status" value="1"/>
</dbReference>
<dbReference type="Proteomes" id="UP000092247">
    <property type="component" value="Unassembled WGS sequence"/>
</dbReference>
<dbReference type="NCBIfam" id="TIGR03353">
    <property type="entry name" value="VI_chp_4"/>
    <property type="match status" value="1"/>
</dbReference>
<gene>
    <name evidence="1" type="ORF">AYY17_19280</name>
</gene>
<dbReference type="AlphaFoldDB" id="A0A1B8HDA7"/>
<organism evidence="1 2">
    <name type="scientific">Morganella psychrotolerans</name>
    <dbReference type="NCBI Taxonomy" id="368603"/>
    <lineage>
        <taxon>Bacteria</taxon>
        <taxon>Pseudomonadati</taxon>
        <taxon>Pseudomonadota</taxon>
        <taxon>Gammaproteobacteria</taxon>
        <taxon>Enterobacterales</taxon>
        <taxon>Morganellaceae</taxon>
        <taxon>Morganella</taxon>
    </lineage>
</organism>